<evidence type="ECO:0000256" key="2">
    <source>
        <dbReference type="RuleBase" id="RU003682"/>
    </source>
</evidence>
<dbReference type="PROSITE" id="PS51471">
    <property type="entry name" value="FE2OG_OXY"/>
    <property type="match status" value="1"/>
</dbReference>
<dbReference type="InterPro" id="IPR050231">
    <property type="entry name" value="Iron_ascorbate_oxido_reductase"/>
</dbReference>
<evidence type="ECO:0000313" key="5">
    <source>
        <dbReference type="Proteomes" id="UP000094444"/>
    </source>
</evidence>
<comment type="similarity">
    <text evidence="1 2">Belongs to the iron/ascorbate-dependent oxidoreductase family.</text>
</comment>
<organism evidence="4 5">
    <name type="scientific">Diaporthe helianthi</name>
    <dbReference type="NCBI Taxonomy" id="158607"/>
    <lineage>
        <taxon>Eukaryota</taxon>
        <taxon>Fungi</taxon>
        <taxon>Dikarya</taxon>
        <taxon>Ascomycota</taxon>
        <taxon>Pezizomycotina</taxon>
        <taxon>Sordariomycetes</taxon>
        <taxon>Sordariomycetidae</taxon>
        <taxon>Diaporthales</taxon>
        <taxon>Diaporthaceae</taxon>
        <taxon>Diaporthe</taxon>
    </lineage>
</organism>
<name>A0A2P5HY33_DIAHE</name>
<sequence length="353" mass="38587">MAQIPVIDVSPLFTSPSLTSPEARTTITNIHTAFTTWGVFLLTGTHTIQPDLTTSLRNALEAFFSLSQEKKDRIHLRKGGWAWRGYMPWGGEGSSRGGQVDQKEGFYGGPELSAAADGAAAGLPTYGRNQFPDADVPELRPLVLEYIERVTKLGIVLSSALSVGLGLGADHVKEELLSPEPIQLFRAFRYSGREGVDSCGIGEHSDFGFLTILAQNAPGLQVLSPEGEWVDVPVLPDSFIVNVGDILDRLTSGLYVSPLHRVLPPSPTSKRLSIPFFFDPAWTAKITALPLGHEPDAAALKRWERRSTFNSLDGIWGQYLGVKVQKVFPDLVLPEFSAVSRASTRHLVEVRKE</sequence>
<protein>
    <submittedName>
        <fullName evidence="4">2OG-Fe(II)oxygenase</fullName>
    </submittedName>
</protein>
<dbReference type="InParanoid" id="A0A2P5HY33"/>
<dbReference type="InterPro" id="IPR005123">
    <property type="entry name" value="Oxoglu/Fe-dep_dioxygenase_dom"/>
</dbReference>
<dbReference type="InterPro" id="IPR027443">
    <property type="entry name" value="IPNS-like_sf"/>
</dbReference>
<dbReference type="EMBL" id="MAVT02000523">
    <property type="protein sequence ID" value="POS75153.1"/>
    <property type="molecule type" value="Genomic_DNA"/>
</dbReference>
<accession>A0A2P5HY33</accession>
<dbReference type="Gene3D" id="2.60.120.330">
    <property type="entry name" value="B-lactam Antibiotic, Isopenicillin N Synthase, Chain"/>
    <property type="match status" value="1"/>
</dbReference>
<evidence type="ECO:0000259" key="3">
    <source>
        <dbReference type="PROSITE" id="PS51471"/>
    </source>
</evidence>
<keyword evidence="2" id="KW-0560">Oxidoreductase</keyword>
<dbReference type="InterPro" id="IPR026992">
    <property type="entry name" value="DIOX_N"/>
</dbReference>
<reference evidence="4" key="1">
    <citation type="submission" date="2017-09" db="EMBL/GenBank/DDBJ databases">
        <title>Polyketide synthases of a Diaporthe helianthi virulent isolate.</title>
        <authorList>
            <person name="Baroncelli R."/>
        </authorList>
    </citation>
    <scope>NUCLEOTIDE SEQUENCE [LARGE SCALE GENOMIC DNA]</scope>
    <source>
        <strain evidence="4">7/96</strain>
    </source>
</reference>
<dbReference type="Proteomes" id="UP000094444">
    <property type="component" value="Unassembled WGS sequence"/>
</dbReference>
<feature type="domain" description="Fe2OG dioxygenase" evidence="3">
    <location>
        <begin position="178"/>
        <end position="280"/>
    </location>
</feature>
<dbReference type="GO" id="GO:0016491">
    <property type="term" value="F:oxidoreductase activity"/>
    <property type="evidence" value="ECO:0007669"/>
    <property type="project" value="UniProtKB-KW"/>
</dbReference>
<dbReference type="InterPro" id="IPR044861">
    <property type="entry name" value="IPNS-like_FE2OG_OXY"/>
</dbReference>
<dbReference type="Pfam" id="PF03171">
    <property type="entry name" value="2OG-FeII_Oxy"/>
    <property type="match status" value="1"/>
</dbReference>
<dbReference type="GO" id="GO:0044283">
    <property type="term" value="P:small molecule biosynthetic process"/>
    <property type="evidence" value="ECO:0007669"/>
    <property type="project" value="UniProtKB-ARBA"/>
</dbReference>
<dbReference type="GO" id="GO:0046872">
    <property type="term" value="F:metal ion binding"/>
    <property type="evidence" value="ECO:0007669"/>
    <property type="project" value="UniProtKB-KW"/>
</dbReference>
<dbReference type="OrthoDB" id="288590at2759"/>
<comment type="caution">
    <text evidence="4">The sequence shown here is derived from an EMBL/GenBank/DDBJ whole genome shotgun (WGS) entry which is preliminary data.</text>
</comment>
<dbReference type="SUPFAM" id="SSF51197">
    <property type="entry name" value="Clavaminate synthase-like"/>
    <property type="match status" value="1"/>
</dbReference>
<gene>
    <name evidence="4" type="ORF">DHEL01_v206454</name>
</gene>
<keyword evidence="2" id="KW-0479">Metal-binding</keyword>
<evidence type="ECO:0000313" key="4">
    <source>
        <dbReference type="EMBL" id="POS75153.1"/>
    </source>
</evidence>
<keyword evidence="2" id="KW-0408">Iron</keyword>
<keyword evidence="5" id="KW-1185">Reference proteome</keyword>
<dbReference type="PANTHER" id="PTHR47990">
    <property type="entry name" value="2-OXOGLUTARATE (2OG) AND FE(II)-DEPENDENT OXYGENASE SUPERFAMILY PROTEIN-RELATED"/>
    <property type="match status" value="1"/>
</dbReference>
<dbReference type="AlphaFoldDB" id="A0A2P5HY33"/>
<dbReference type="STRING" id="158607.A0A2P5HY33"/>
<dbReference type="Pfam" id="PF14226">
    <property type="entry name" value="DIOX_N"/>
    <property type="match status" value="1"/>
</dbReference>
<evidence type="ECO:0000256" key="1">
    <source>
        <dbReference type="ARBA" id="ARBA00008056"/>
    </source>
</evidence>
<proteinExistence type="inferred from homology"/>